<name>A0A285I2A4_9ACTN</name>
<keyword evidence="3" id="KW-1185">Reference proteome</keyword>
<gene>
    <name evidence="2" type="ORF">SAMN05421748_106247</name>
</gene>
<dbReference type="AlphaFoldDB" id="A0A285I2A4"/>
<evidence type="ECO:0000259" key="1">
    <source>
        <dbReference type="SMART" id="SM00860"/>
    </source>
</evidence>
<proteinExistence type="predicted"/>
<dbReference type="EMBL" id="OBDY01000006">
    <property type="protein sequence ID" value="SNY42122.1"/>
    <property type="molecule type" value="Genomic_DNA"/>
</dbReference>
<dbReference type="SMART" id="SM00860">
    <property type="entry name" value="SMI1_KNR4"/>
    <property type="match status" value="1"/>
</dbReference>
<dbReference type="InterPro" id="IPR018958">
    <property type="entry name" value="Knr4/Smi1-like_dom"/>
</dbReference>
<feature type="domain" description="Knr4/Smi1-like" evidence="1">
    <location>
        <begin position="150"/>
        <end position="294"/>
    </location>
</feature>
<evidence type="ECO:0000313" key="3">
    <source>
        <dbReference type="Proteomes" id="UP000219612"/>
    </source>
</evidence>
<dbReference type="InterPro" id="IPR037883">
    <property type="entry name" value="Knr4/Smi1-like_sf"/>
</dbReference>
<organism evidence="2 3">
    <name type="scientific">Paractinoplanes atraurantiacus</name>
    <dbReference type="NCBI Taxonomy" id="1036182"/>
    <lineage>
        <taxon>Bacteria</taxon>
        <taxon>Bacillati</taxon>
        <taxon>Actinomycetota</taxon>
        <taxon>Actinomycetes</taxon>
        <taxon>Micromonosporales</taxon>
        <taxon>Micromonosporaceae</taxon>
        <taxon>Paractinoplanes</taxon>
    </lineage>
</organism>
<accession>A0A285I2A4</accession>
<evidence type="ECO:0000313" key="2">
    <source>
        <dbReference type="EMBL" id="SNY42122.1"/>
    </source>
</evidence>
<protein>
    <submittedName>
        <fullName evidence="2">SMI1 / KNR4 family (SUKH-1)</fullName>
    </submittedName>
</protein>
<sequence length="439" mass="46493">MVLPIYDVATWRPLLEFVEVQVGGHAAGHISPRAWSVPVPGRTFPAGDVQQEWDAVGRVLEALKQSGLEDIWFVVQAPSPGRVVLHLLEPGAVAQNGAGPHLDTLILADGAVPEPWRRLPDPVPAAMPARSADPELLRRTLRERLPGAEPATEAEIAAAGARLGVALPDELKALFHVVHGGAEQDFEETIRVADVLGVFLYPLDQVFIADVASRPAAWASAASVAVATGPGVAVQQLVGSPGWIVFGDDAGNGCFAVDLTPGPAGHTGQIIFIPHDETIGASLYADSLTDLVVHRRLSAHDDPRGDRPPLVAHVNARSLPSIEAAADPRLEVLLLGVRDGAPLSLEPVIGLPRLRTLRAYPGTLADPRQVTELTALEYLALSPADWRVLLDAGAVPRHLLAAGIEVGARNPNPLDVAALAVEILALFDRPPIKKTVLEL</sequence>
<dbReference type="SUPFAM" id="SSF160631">
    <property type="entry name" value="SMI1/KNR4-like"/>
    <property type="match status" value="1"/>
</dbReference>
<reference evidence="2 3" key="1">
    <citation type="submission" date="2017-09" db="EMBL/GenBank/DDBJ databases">
        <authorList>
            <person name="Ehlers B."/>
            <person name="Leendertz F.H."/>
        </authorList>
    </citation>
    <scope>NUCLEOTIDE SEQUENCE [LARGE SCALE GENOMIC DNA]</scope>
    <source>
        <strain evidence="2 3">CGMCC 4.6857</strain>
    </source>
</reference>
<dbReference type="Proteomes" id="UP000219612">
    <property type="component" value="Unassembled WGS sequence"/>
</dbReference>
<dbReference type="Gene3D" id="3.40.1580.10">
    <property type="entry name" value="SMI1/KNR4-like"/>
    <property type="match status" value="1"/>
</dbReference>
<dbReference type="Pfam" id="PF09346">
    <property type="entry name" value="SMI1_KNR4"/>
    <property type="match status" value="1"/>
</dbReference>